<gene>
    <name evidence="1" type="ORF">JOF56_007714</name>
</gene>
<sequence length="109" mass="12133">MAIPVENDNSSRGYFEPENLAQWYDALVRYAAAAQPGNQYFHGPHVAAVKADLDRVRLGLTWLHDNHAEALARHPLPTLAELENPAGNGQVSIKDNGSPLHNFWHWING</sequence>
<protein>
    <submittedName>
        <fullName evidence="1">Uncharacterized protein</fullName>
    </submittedName>
</protein>
<evidence type="ECO:0000313" key="2">
    <source>
        <dbReference type="Proteomes" id="UP001519332"/>
    </source>
</evidence>
<dbReference type="RefSeq" id="WP_209644296.1">
    <property type="nucleotide sequence ID" value="NZ_JAGINW010000001.1"/>
</dbReference>
<name>A0ABS4TSD6_9PSEU</name>
<keyword evidence="2" id="KW-1185">Reference proteome</keyword>
<dbReference type="EMBL" id="JAGINW010000001">
    <property type="protein sequence ID" value="MBP2327329.1"/>
    <property type="molecule type" value="Genomic_DNA"/>
</dbReference>
<comment type="caution">
    <text evidence="1">The sequence shown here is derived from an EMBL/GenBank/DDBJ whole genome shotgun (WGS) entry which is preliminary data.</text>
</comment>
<dbReference type="Proteomes" id="UP001519332">
    <property type="component" value="Unassembled WGS sequence"/>
</dbReference>
<reference evidence="1 2" key="1">
    <citation type="submission" date="2021-03" db="EMBL/GenBank/DDBJ databases">
        <title>Sequencing the genomes of 1000 actinobacteria strains.</title>
        <authorList>
            <person name="Klenk H.-P."/>
        </authorList>
    </citation>
    <scope>NUCLEOTIDE SEQUENCE [LARGE SCALE GENOMIC DNA]</scope>
    <source>
        <strain evidence="1 2">DSM 46670</strain>
    </source>
</reference>
<accession>A0ABS4TSD6</accession>
<organism evidence="1 2">
    <name type="scientific">Kibdelosporangium banguiense</name>
    <dbReference type="NCBI Taxonomy" id="1365924"/>
    <lineage>
        <taxon>Bacteria</taxon>
        <taxon>Bacillati</taxon>
        <taxon>Actinomycetota</taxon>
        <taxon>Actinomycetes</taxon>
        <taxon>Pseudonocardiales</taxon>
        <taxon>Pseudonocardiaceae</taxon>
        <taxon>Kibdelosporangium</taxon>
    </lineage>
</organism>
<evidence type="ECO:0000313" key="1">
    <source>
        <dbReference type="EMBL" id="MBP2327329.1"/>
    </source>
</evidence>
<proteinExistence type="predicted"/>